<comment type="subcellular location">
    <subcellularLocation>
        <location evidence="1">Cell membrane</location>
        <topology evidence="1">Multi-pass membrane protein</topology>
    </subcellularLocation>
</comment>
<evidence type="ECO:0000256" key="4">
    <source>
        <dbReference type="ARBA" id="ARBA00022989"/>
    </source>
</evidence>
<accession>A0A2N5CET8</accession>
<dbReference type="RefSeq" id="WP_101681272.1">
    <property type="nucleotide sequence ID" value="NZ_PJRP01000003.1"/>
</dbReference>
<feature type="transmembrane region" description="Helical" evidence="6">
    <location>
        <begin position="251"/>
        <end position="272"/>
    </location>
</feature>
<feature type="transmembrane region" description="Helical" evidence="6">
    <location>
        <begin position="341"/>
        <end position="364"/>
    </location>
</feature>
<sequence>MNPGISNAASLAAPSEPAWGAVFAMSLGVFGLVTAEFLPASLLTPMADSLGVTEGVAGQTVTATAMVALITSLLTAAATRTIDRRRVLLAFSVLLVASNLAVAFATDLTMILVGRVVLGIALGGFWTMATATAMRLVPAAMVPRALSIIFSGVAVATIAAAPLGSYFGHLIGWRNVFLLAAALGGVAFLSQVATLPSMPPSGTTRLRTLIDVLHRPTVGLGMFATTLVFTGHFAFFTYLRPFLEQVAGVGVNGLSAILLGYGVANFVGTSLAGRVLEHRLRPMLIAMPALMVVLGIGLVALGRAPMIDAVLVALWGMAFGGVPVAWSTWVTRTVPDEAESAGGLIVAAVQLAIATGAAAGGVVFDANGAAGVFIGAAVVLAIAVATIVTGVPKRVQTVSALVEGRPQ</sequence>
<dbReference type="Gene3D" id="1.20.1250.20">
    <property type="entry name" value="MFS general substrate transporter like domains"/>
    <property type="match status" value="1"/>
</dbReference>
<feature type="transmembrane region" description="Helical" evidence="6">
    <location>
        <begin position="112"/>
        <end position="133"/>
    </location>
</feature>
<protein>
    <submittedName>
        <fullName evidence="8">MFS transporter</fullName>
    </submittedName>
</protein>
<dbReference type="InterPro" id="IPR011701">
    <property type="entry name" value="MFS"/>
</dbReference>
<evidence type="ECO:0000256" key="2">
    <source>
        <dbReference type="ARBA" id="ARBA00022475"/>
    </source>
</evidence>
<dbReference type="InterPro" id="IPR020846">
    <property type="entry name" value="MFS_dom"/>
</dbReference>
<dbReference type="GO" id="GO:0005886">
    <property type="term" value="C:plasma membrane"/>
    <property type="evidence" value="ECO:0007669"/>
    <property type="project" value="UniProtKB-SubCell"/>
</dbReference>
<feature type="transmembrane region" description="Helical" evidence="6">
    <location>
        <begin position="284"/>
        <end position="304"/>
    </location>
</feature>
<dbReference type="Pfam" id="PF07690">
    <property type="entry name" value="MFS_1"/>
    <property type="match status" value="1"/>
</dbReference>
<evidence type="ECO:0000313" key="9">
    <source>
        <dbReference type="Proteomes" id="UP000234341"/>
    </source>
</evidence>
<dbReference type="GO" id="GO:0022857">
    <property type="term" value="F:transmembrane transporter activity"/>
    <property type="evidence" value="ECO:0007669"/>
    <property type="project" value="InterPro"/>
</dbReference>
<comment type="caution">
    <text evidence="8">The sequence shown here is derived from an EMBL/GenBank/DDBJ whole genome shotgun (WGS) entry which is preliminary data.</text>
</comment>
<feature type="transmembrane region" description="Helical" evidence="6">
    <location>
        <begin position="176"/>
        <end position="196"/>
    </location>
</feature>
<dbReference type="InterPro" id="IPR036259">
    <property type="entry name" value="MFS_trans_sf"/>
</dbReference>
<evidence type="ECO:0000256" key="5">
    <source>
        <dbReference type="ARBA" id="ARBA00023136"/>
    </source>
</evidence>
<evidence type="ECO:0000313" key="8">
    <source>
        <dbReference type="EMBL" id="PLQ00705.1"/>
    </source>
</evidence>
<name>A0A2N5CET8_9BURK</name>
<dbReference type="InterPro" id="IPR050189">
    <property type="entry name" value="MFS_Efflux_Transporters"/>
</dbReference>
<dbReference type="STRING" id="82633.GCA_000974605_01757"/>
<dbReference type="PANTHER" id="PTHR43124">
    <property type="entry name" value="PURINE EFFLUX PUMP PBUE"/>
    <property type="match status" value="1"/>
</dbReference>
<keyword evidence="3 6" id="KW-0812">Transmembrane</keyword>
<gene>
    <name evidence="8" type="ORF">CYJ10_09625</name>
</gene>
<proteinExistence type="predicted"/>
<dbReference type="Proteomes" id="UP000234341">
    <property type="component" value="Unassembled WGS sequence"/>
</dbReference>
<dbReference type="AlphaFoldDB" id="A0A2N5CET8"/>
<dbReference type="PANTHER" id="PTHR43124:SF5">
    <property type="entry name" value="PURINE RIBONUCLEOSIDE EFFLUX PUMP NEPI"/>
    <property type="match status" value="1"/>
</dbReference>
<feature type="transmembrane region" description="Helical" evidence="6">
    <location>
        <begin position="145"/>
        <end position="164"/>
    </location>
</feature>
<feature type="transmembrane region" description="Helical" evidence="6">
    <location>
        <begin position="310"/>
        <end position="329"/>
    </location>
</feature>
<evidence type="ECO:0000256" key="1">
    <source>
        <dbReference type="ARBA" id="ARBA00004651"/>
    </source>
</evidence>
<organism evidence="8 9">
    <name type="scientific">Cupriavidus pauculus</name>
    <dbReference type="NCBI Taxonomy" id="82633"/>
    <lineage>
        <taxon>Bacteria</taxon>
        <taxon>Pseudomonadati</taxon>
        <taxon>Pseudomonadota</taxon>
        <taxon>Betaproteobacteria</taxon>
        <taxon>Burkholderiales</taxon>
        <taxon>Burkholderiaceae</taxon>
        <taxon>Cupriavidus</taxon>
    </lineage>
</organism>
<dbReference type="OrthoDB" id="9812189at2"/>
<dbReference type="EMBL" id="PJRP01000003">
    <property type="protein sequence ID" value="PLQ00705.1"/>
    <property type="molecule type" value="Genomic_DNA"/>
</dbReference>
<evidence type="ECO:0000259" key="7">
    <source>
        <dbReference type="PROSITE" id="PS50850"/>
    </source>
</evidence>
<dbReference type="SUPFAM" id="SSF103473">
    <property type="entry name" value="MFS general substrate transporter"/>
    <property type="match status" value="1"/>
</dbReference>
<feature type="transmembrane region" description="Helical" evidence="6">
    <location>
        <begin position="370"/>
        <end position="391"/>
    </location>
</feature>
<feature type="transmembrane region" description="Helical" evidence="6">
    <location>
        <begin position="21"/>
        <end position="44"/>
    </location>
</feature>
<keyword evidence="4 6" id="KW-1133">Transmembrane helix</keyword>
<evidence type="ECO:0000256" key="3">
    <source>
        <dbReference type="ARBA" id="ARBA00022692"/>
    </source>
</evidence>
<feature type="domain" description="Major facilitator superfamily (MFS) profile" evidence="7">
    <location>
        <begin position="21"/>
        <end position="395"/>
    </location>
</feature>
<evidence type="ECO:0000256" key="6">
    <source>
        <dbReference type="SAM" id="Phobius"/>
    </source>
</evidence>
<keyword evidence="2" id="KW-1003">Cell membrane</keyword>
<dbReference type="PROSITE" id="PS50850">
    <property type="entry name" value="MFS"/>
    <property type="match status" value="1"/>
</dbReference>
<reference evidence="8 9" key="1">
    <citation type="submission" date="2017-12" db="EMBL/GenBank/DDBJ databases">
        <title>Genome sequence of the active heterotrophic nitrifier-denitrifier, Cupriavidus pauculus UM1.</title>
        <authorList>
            <person name="Putonti C."/>
            <person name="Castignetti D."/>
        </authorList>
    </citation>
    <scope>NUCLEOTIDE SEQUENCE [LARGE SCALE GENOMIC DNA]</scope>
    <source>
        <strain evidence="8 9">UM1</strain>
    </source>
</reference>
<dbReference type="CDD" id="cd17324">
    <property type="entry name" value="MFS_NepI_like"/>
    <property type="match status" value="1"/>
</dbReference>
<feature type="transmembrane region" description="Helical" evidence="6">
    <location>
        <begin position="56"/>
        <end position="75"/>
    </location>
</feature>
<keyword evidence="5 6" id="KW-0472">Membrane</keyword>
<feature type="transmembrane region" description="Helical" evidence="6">
    <location>
        <begin position="217"/>
        <end position="239"/>
    </location>
</feature>
<feature type="transmembrane region" description="Helical" evidence="6">
    <location>
        <begin position="87"/>
        <end position="106"/>
    </location>
</feature>